<sequence>MGTTNNETELMPNSPPEVCVVDEEKLPAAKPGSAGKIARAASTAWVIQKAEKLRNDGTKKNHHALRLVDIMSDLDQSDPDERELARTLSSFDVDGDGTISIVELIKVGERRVTNEKKIANLKKLVIFISLASIAFCGVMLGLMIAANEASKDEKHESDGSLKLLDGTHVSTQNTESRVELKDLPTVDPLELVNMKHMFLKVSETQTRLYTIIGFDWHSDQYMVLHTARGDSIEIENQQVKILLAGDQGEEEVLAPGLRRRSLLSTTDSGHVTIESGQVSAGSGLTTAPTVFYDHDNAVCKQEIDSNPEGNDDATWVRSWRVADLDACKSKCRAHTTPCYGVEYQADTLRCDVMTSRFDNYKRKTGRLCSILTDDPDQGTLRLYGEERVWTEYPNKVCKMAAGTGTENDDGVYYRNTSISSLEVCKSVCEDFGIDCYGIEFYAGDPETGDGQHCDTFSEEYTQYKGKNNRHCLTLAYSDFPPLTKYEDASPPPPPPPPPPQPTPPRPSTASASTPFTAAAAAPFTHYREKDGRLCSQLSDPRDTVLELYVNATA</sequence>
<evidence type="ECO:0000259" key="3">
    <source>
        <dbReference type="PROSITE" id="PS50222"/>
    </source>
</evidence>
<keyword evidence="2" id="KW-1133">Transmembrane helix</keyword>
<dbReference type="Proteomes" id="UP001190700">
    <property type="component" value="Unassembled WGS sequence"/>
</dbReference>
<feature type="transmembrane region" description="Helical" evidence="2">
    <location>
        <begin position="124"/>
        <end position="146"/>
    </location>
</feature>
<name>A0AAE0LF59_9CHLO</name>
<feature type="compositionally biased region" description="Pro residues" evidence="1">
    <location>
        <begin position="489"/>
        <end position="506"/>
    </location>
</feature>
<feature type="region of interest" description="Disordered" evidence="1">
    <location>
        <begin position="482"/>
        <end position="514"/>
    </location>
</feature>
<dbReference type="InterPro" id="IPR002048">
    <property type="entry name" value="EF_hand_dom"/>
</dbReference>
<dbReference type="GO" id="GO:0005509">
    <property type="term" value="F:calcium ion binding"/>
    <property type="evidence" value="ECO:0007669"/>
    <property type="project" value="InterPro"/>
</dbReference>
<evidence type="ECO:0000313" key="5">
    <source>
        <dbReference type="Proteomes" id="UP001190700"/>
    </source>
</evidence>
<reference evidence="4 5" key="1">
    <citation type="journal article" date="2015" name="Genome Biol. Evol.">
        <title>Comparative Genomics of a Bacterivorous Green Alga Reveals Evolutionary Causalities and Consequences of Phago-Mixotrophic Mode of Nutrition.</title>
        <authorList>
            <person name="Burns J.A."/>
            <person name="Paasch A."/>
            <person name="Narechania A."/>
            <person name="Kim E."/>
        </authorList>
    </citation>
    <scope>NUCLEOTIDE SEQUENCE [LARGE SCALE GENOMIC DNA]</scope>
    <source>
        <strain evidence="4 5">PLY_AMNH</strain>
    </source>
</reference>
<dbReference type="AlphaFoldDB" id="A0AAE0LF59"/>
<keyword evidence="5" id="KW-1185">Reference proteome</keyword>
<dbReference type="PROSITE" id="PS00018">
    <property type="entry name" value="EF_HAND_1"/>
    <property type="match status" value="1"/>
</dbReference>
<organism evidence="4 5">
    <name type="scientific">Cymbomonas tetramitiformis</name>
    <dbReference type="NCBI Taxonomy" id="36881"/>
    <lineage>
        <taxon>Eukaryota</taxon>
        <taxon>Viridiplantae</taxon>
        <taxon>Chlorophyta</taxon>
        <taxon>Pyramimonadophyceae</taxon>
        <taxon>Pyramimonadales</taxon>
        <taxon>Pyramimonadaceae</taxon>
        <taxon>Cymbomonas</taxon>
    </lineage>
</organism>
<comment type="caution">
    <text evidence="4">The sequence shown here is derived from an EMBL/GenBank/DDBJ whole genome shotgun (WGS) entry which is preliminary data.</text>
</comment>
<feature type="domain" description="EF-hand" evidence="3">
    <location>
        <begin position="79"/>
        <end position="114"/>
    </location>
</feature>
<dbReference type="PROSITE" id="PS50222">
    <property type="entry name" value="EF_HAND_2"/>
    <property type="match status" value="1"/>
</dbReference>
<evidence type="ECO:0000313" key="4">
    <source>
        <dbReference type="EMBL" id="KAK3283141.1"/>
    </source>
</evidence>
<keyword evidence="2" id="KW-0812">Transmembrane</keyword>
<evidence type="ECO:0000256" key="1">
    <source>
        <dbReference type="SAM" id="MobiDB-lite"/>
    </source>
</evidence>
<accession>A0AAE0LF59</accession>
<dbReference type="EMBL" id="LGRX02003009">
    <property type="protein sequence ID" value="KAK3283141.1"/>
    <property type="molecule type" value="Genomic_DNA"/>
</dbReference>
<dbReference type="InterPro" id="IPR018247">
    <property type="entry name" value="EF_Hand_1_Ca_BS"/>
</dbReference>
<evidence type="ECO:0000256" key="2">
    <source>
        <dbReference type="SAM" id="Phobius"/>
    </source>
</evidence>
<keyword evidence="2" id="KW-0472">Membrane</keyword>
<gene>
    <name evidence="4" type="ORF">CYMTET_9151</name>
</gene>
<proteinExistence type="predicted"/>
<protein>
    <recommendedName>
        <fullName evidence="3">EF-hand domain-containing protein</fullName>
    </recommendedName>
</protein>